<proteinExistence type="predicted"/>
<protein>
    <submittedName>
        <fullName evidence="1">Uncharacterized protein</fullName>
    </submittedName>
</protein>
<reference evidence="1" key="1">
    <citation type="submission" date="2023-10" db="EMBL/GenBank/DDBJ databases">
        <title>Genome assembly of Pristionchus species.</title>
        <authorList>
            <person name="Yoshida K."/>
            <person name="Sommer R.J."/>
        </authorList>
    </citation>
    <scope>NUCLEOTIDE SEQUENCE</scope>
    <source>
        <strain evidence="1">RS0144</strain>
    </source>
</reference>
<dbReference type="EMBL" id="BTSX01000006">
    <property type="protein sequence ID" value="GMT07329.1"/>
    <property type="molecule type" value="Genomic_DNA"/>
</dbReference>
<keyword evidence="2" id="KW-1185">Reference proteome</keyword>
<dbReference type="AlphaFoldDB" id="A0AAV5UN46"/>
<evidence type="ECO:0000313" key="2">
    <source>
        <dbReference type="Proteomes" id="UP001432027"/>
    </source>
</evidence>
<organism evidence="1 2">
    <name type="scientific">Pristionchus entomophagus</name>
    <dbReference type="NCBI Taxonomy" id="358040"/>
    <lineage>
        <taxon>Eukaryota</taxon>
        <taxon>Metazoa</taxon>
        <taxon>Ecdysozoa</taxon>
        <taxon>Nematoda</taxon>
        <taxon>Chromadorea</taxon>
        <taxon>Rhabditida</taxon>
        <taxon>Rhabditina</taxon>
        <taxon>Diplogasteromorpha</taxon>
        <taxon>Diplogasteroidea</taxon>
        <taxon>Neodiplogasteridae</taxon>
        <taxon>Pristionchus</taxon>
    </lineage>
</organism>
<name>A0AAV5UN46_9BILA</name>
<comment type="caution">
    <text evidence="1">The sequence shown here is derived from an EMBL/GenBank/DDBJ whole genome shotgun (WGS) entry which is preliminary data.</text>
</comment>
<gene>
    <name evidence="1" type="ORF">PENTCL1PPCAC_29503</name>
</gene>
<feature type="non-terminal residue" evidence="1">
    <location>
        <position position="1"/>
    </location>
</feature>
<evidence type="ECO:0000313" key="1">
    <source>
        <dbReference type="EMBL" id="GMT07329.1"/>
    </source>
</evidence>
<accession>A0AAV5UN46</accession>
<dbReference type="Proteomes" id="UP001432027">
    <property type="component" value="Unassembled WGS sequence"/>
</dbReference>
<sequence length="321" mass="36943">FTIGKSTSSRFYICIIKMLGVLDVAGVEYVKCTFVANHEDDPVCCIVSNHLSFQEMRKYTLGFLKRQGVRDSNAIIYEEYGGDVYTRIDEKTRQYIVKSNGCQKVQSLTLFFTFVCSDRITCLNTLVFSRNMIQRNINPFMKIVDGKAVPLIYVILNITRPNKLKLEFPVDQQLSGGKIQDLINKDTECHCKEVKSLSITFVNNDSSRTDFDNIRNFIHGLIPHEELCIAIRSEFDRGDEQTDVVNTDFLDKLITERKHNHISIMNTLDPRNSSDFSFIIQYHFLQGSMYLKAKRLHCFYFENEFFGNIGVFVGPEVHGDG</sequence>